<gene>
    <name evidence="2" type="ORF">TGRUB_366340</name>
</gene>
<organism evidence="2 3">
    <name type="scientific">Toxoplasma gondii RUB</name>
    <dbReference type="NCBI Taxonomy" id="935652"/>
    <lineage>
        <taxon>Eukaryota</taxon>
        <taxon>Sar</taxon>
        <taxon>Alveolata</taxon>
        <taxon>Apicomplexa</taxon>
        <taxon>Conoidasida</taxon>
        <taxon>Coccidia</taxon>
        <taxon>Eucoccidiorida</taxon>
        <taxon>Eimeriorina</taxon>
        <taxon>Sarcocystidae</taxon>
        <taxon>Toxoplasma</taxon>
    </lineage>
</organism>
<protein>
    <submittedName>
        <fullName evidence="2">Uncharacterized protein</fullName>
    </submittedName>
</protein>
<evidence type="ECO:0000313" key="3">
    <source>
        <dbReference type="Proteomes" id="UP000028834"/>
    </source>
</evidence>
<comment type="caution">
    <text evidence="2">The sequence shown here is derived from an EMBL/GenBank/DDBJ whole genome shotgun (WGS) entry which is preliminary data.</text>
</comment>
<feature type="non-terminal residue" evidence="2">
    <location>
        <position position="76"/>
    </location>
</feature>
<evidence type="ECO:0000256" key="1">
    <source>
        <dbReference type="SAM" id="MobiDB-lite"/>
    </source>
</evidence>
<dbReference type="VEuPathDB" id="ToxoDB:TGRUB_366340"/>
<accession>A0A086LKG6</accession>
<proteinExistence type="predicted"/>
<dbReference type="EMBL" id="AFYV02002934">
    <property type="protein sequence ID" value="KFG57134.1"/>
    <property type="molecule type" value="Genomic_DNA"/>
</dbReference>
<name>A0A086LKG6_TOXGO</name>
<evidence type="ECO:0000313" key="2">
    <source>
        <dbReference type="EMBL" id="KFG57134.1"/>
    </source>
</evidence>
<feature type="region of interest" description="Disordered" evidence="1">
    <location>
        <begin position="15"/>
        <end position="60"/>
    </location>
</feature>
<reference evidence="2 3" key="1">
    <citation type="submission" date="2014-05" db="EMBL/GenBank/DDBJ databases">
        <authorList>
            <person name="Sibley D."/>
            <person name="Venepally P."/>
            <person name="Karamycheva S."/>
            <person name="Hadjithomas M."/>
            <person name="Khan A."/>
            <person name="Brunk B."/>
            <person name="Roos D."/>
            <person name="Caler E."/>
            <person name="Lorenzi H."/>
        </authorList>
    </citation>
    <scope>NUCLEOTIDE SEQUENCE [LARGE SCALE GENOMIC DNA]</scope>
    <source>
        <strain evidence="2 3">RUB</strain>
    </source>
</reference>
<sequence length="76" mass="7914">MSNCWTPTSTFAAENGIFPPLPSYPEGAPKRPEVPDTPRPPRGPDIPPGPRSVSSAACGVSTISGKASDTFLMITT</sequence>
<dbReference type="AlphaFoldDB" id="A0A086LKG6"/>
<feature type="compositionally biased region" description="Pro residues" evidence="1">
    <location>
        <begin position="37"/>
        <end position="50"/>
    </location>
</feature>
<dbReference type="Proteomes" id="UP000028834">
    <property type="component" value="Unassembled WGS sequence"/>
</dbReference>